<dbReference type="Proteomes" id="UP000035680">
    <property type="component" value="Unassembled WGS sequence"/>
</dbReference>
<dbReference type="AlphaFoldDB" id="A0A0K0FGV1"/>
<accession>A0A0K0FGV1</accession>
<reference evidence="1" key="1">
    <citation type="submission" date="2014-07" db="EMBL/GenBank/DDBJ databases">
        <authorList>
            <person name="Martin A.A"/>
            <person name="De Silva N."/>
        </authorList>
    </citation>
    <scope>NUCLEOTIDE SEQUENCE</scope>
</reference>
<sequence>MGNWSCNYRKDIGSRKFLFNFNLIISGILLTDKEEPSQRIMSSPFVSRIRSSFRFKGKPRRTMERISAQIREENETIDED</sequence>
<reference evidence="2" key="2">
    <citation type="submission" date="2015-08" db="UniProtKB">
        <authorList>
            <consortium name="WormBaseParasite"/>
        </authorList>
    </citation>
    <scope>IDENTIFICATION</scope>
</reference>
<evidence type="ECO:0000313" key="2">
    <source>
        <dbReference type="WBParaSite" id="SVE_0810700.1"/>
    </source>
</evidence>
<keyword evidence="1" id="KW-1185">Reference proteome</keyword>
<evidence type="ECO:0000313" key="1">
    <source>
        <dbReference type="Proteomes" id="UP000035680"/>
    </source>
</evidence>
<name>A0A0K0FGV1_STRVS</name>
<protein>
    <submittedName>
        <fullName evidence="2">Uncharacterized protein</fullName>
    </submittedName>
</protein>
<organism evidence="1 2">
    <name type="scientific">Strongyloides venezuelensis</name>
    <name type="common">Threadworm</name>
    <dbReference type="NCBI Taxonomy" id="75913"/>
    <lineage>
        <taxon>Eukaryota</taxon>
        <taxon>Metazoa</taxon>
        <taxon>Ecdysozoa</taxon>
        <taxon>Nematoda</taxon>
        <taxon>Chromadorea</taxon>
        <taxon>Rhabditida</taxon>
        <taxon>Tylenchina</taxon>
        <taxon>Panagrolaimomorpha</taxon>
        <taxon>Strongyloidoidea</taxon>
        <taxon>Strongyloididae</taxon>
        <taxon>Strongyloides</taxon>
    </lineage>
</organism>
<proteinExistence type="predicted"/>
<dbReference type="WBParaSite" id="SVE_0810700.1">
    <property type="protein sequence ID" value="SVE_0810700.1"/>
    <property type="gene ID" value="SVE_0810700"/>
</dbReference>